<evidence type="ECO:0000313" key="2">
    <source>
        <dbReference type="Proteomes" id="UP001226691"/>
    </source>
</evidence>
<evidence type="ECO:0000313" key="1">
    <source>
        <dbReference type="EMBL" id="MDQ1124038.1"/>
    </source>
</evidence>
<keyword evidence="2" id="KW-1185">Reference proteome</keyword>
<comment type="caution">
    <text evidence="1">The sequence shown here is derived from an EMBL/GenBank/DDBJ whole genome shotgun (WGS) entry which is preliminary data.</text>
</comment>
<sequence>MPRISQMYRLAMTRSGANVERRIMAITSPTTSAPAIASTEMRTVSARPCRNGGPGVSRFFQKKPQSKFIVSFPRCRRANPVPTR</sequence>
<reference evidence="1 2" key="1">
    <citation type="submission" date="2023-07" db="EMBL/GenBank/DDBJ databases">
        <title>Functional and genomic diversity of the sorghum phyllosphere microbiome.</title>
        <authorList>
            <person name="Shade A."/>
        </authorList>
    </citation>
    <scope>NUCLEOTIDE SEQUENCE [LARGE SCALE GENOMIC DNA]</scope>
    <source>
        <strain evidence="1 2">SORGH_AS_1207</strain>
    </source>
</reference>
<organism evidence="1 2">
    <name type="scientific">Microbacterium trichothecenolyticum</name>
    <name type="common">Aureobacterium trichothecenolyticum</name>
    <dbReference type="NCBI Taxonomy" id="69370"/>
    <lineage>
        <taxon>Bacteria</taxon>
        <taxon>Bacillati</taxon>
        <taxon>Actinomycetota</taxon>
        <taxon>Actinomycetes</taxon>
        <taxon>Micrococcales</taxon>
        <taxon>Microbacteriaceae</taxon>
        <taxon>Microbacterium</taxon>
    </lineage>
</organism>
<dbReference type="Proteomes" id="UP001226691">
    <property type="component" value="Unassembled WGS sequence"/>
</dbReference>
<gene>
    <name evidence="1" type="ORF">QE412_002611</name>
</gene>
<accession>A0ABU0TWK0</accession>
<proteinExistence type="predicted"/>
<name>A0ABU0TWK0_MICTR</name>
<dbReference type="EMBL" id="JAUTBF010000001">
    <property type="protein sequence ID" value="MDQ1124038.1"/>
    <property type="molecule type" value="Genomic_DNA"/>
</dbReference>
<protein>
    <submittedName>
        <fullName evidence="1">Uncharacterized protein</fullName>
    </submittedName>
</protein>